<proteinExistence type="predicted"/>
<dbReference type="AlphaFoldDB" id="A0A9Y2IB41"/>
<gene>
    <name evidence="1" type="ORF">QRX50_31680</name>
</gene>
<accession>A0A9Y2IB41</accession>
<dbReference type="KEGG" id="acab:QRX50_31680"/>
<dbReference type="RefSeq" id="WP_285966782.1">
    <property type="nucleotide sequence ID" value="NZ_CP127294.1"/>
</dbReference>
<dbReference type="Proteomes" id="UP001236014">
    <property type="component" value="Chromosome"/>
</dbReference>
<reference evidence="1 2" key="1">
    <citation type="submission" date="2023-06" db="EMBL/GenBank/DDBJ databases">
        <authorList>
            <person name="Oyuntsetseg B."/>
            <person name="Kim S.B."/>
        </authorList>
    </citation>
    <scope>NUCLEOTIDE SEQUENCE [LARGE SCALE GENOMIC DNA]</scope>
    <source>
        <strain evidence="1 2">2-15</strain>
    </source>
</reference>
<keyword evidence="2" id="KW-1185">Reference proteome</keyword>
<dbReference type="EMBL" id="CP127294">
    <property type="protein sequence ID" value="WIX76021.1"/>
    <property type="molecule type" value="Genomic_DNA"/>
</dbReference>
<organism evidence="1 2">
    <name type="scientific">Amycolatopsis carbonis</name>
    <dbReference type="NCBI Taxonomy" id="715471"/>
    <lineage>
        <taxon>Bacteria</taxon>
        <taxon>Bacillati</taxon>
        <taxon>Actinomycetota</taxon>
        <taxon>Actinomycetes</taxon>
        <taxon>Pseudonocardiales</taxon>
        <taxon>Pseudonocardiaceae</taxon>
        <taxon>Amycolatopsis</taxon>
    </lineage>
</organism>
<sequence>MTAGEGVVVTGDGTPITNPYTVSLAHTGPAVDVKDTTTLDLSTQGQDPAVVSGDVRLSKDAGNALTTREDGLFVQDGTAAAPMSWHLLYQTKAQEIPDGTPTAINWDAIDDGPLFGPGIEIPWDGAFVFSMLVRVDVPAPVTRLFAWLGKAGDASVDARVSVAPPVEFPTANISPGITWTDSLVLKKGDVLALYFQQESGATRTTMPGRTNTRLSALYLGPA</sequence>
<protein>
    <submittedName>
        <fullName evidence="1">Uncharacterized protein</fullName>
    </submittedName>
</protein>
<name>A0A9Y2IB41_9PSEU</name>
<evidence type="ECO:0000313" key="2">
    <source>
        <dbReference type="Proteomes" id="UP001236014"/>
    </source>
</evidence>
<evidence type="ECO:0000313" key="1">
    <source>
        <dbReference type="EMBL" id="WIX76021.1"/>
    </source>
</evidence>